<feature type="transmembrane region" description="Helical" evidence="1">
    <location>
        <begin position="98"/>
        <end position="120"/>
    </location>
</feature>
<feature type="transmembrane region" description="Helical" evidence="1">
    <location>
        <begin position="67"/>
        <end position="86"/>
    </location>
</feature>
<dbReference type="AlphaFoldDB" id="A0A1G2K410"/>
<feature type="transmembrane region" description="Helical" evidence="1">
    <location>
        <begin position="132"/>
        <end position="154"/>
    </location>
</feature>
<evidence type="ECO:0000256" key="1">
    <source>
        <dbReference type="SAM" id="Phobius"/>
    </source>
</evidence>
<evidence type="ECO:0000313" key="3">
    <source>
        <dbReference type="Proteomes" id="UP000177392"/>
    </source>
</evidence>
<keyword evidence="1" id="KW-1133">Transmembrane helix</keyword>
<name>A0A1G2K410_9BACT</name>
<dbReference type="Proteomes" id="UP000177392">
    <property type="component" value="Unassembled WGS sequence"/>
</dbReference>
<protein>
    <recommendedName>
        <fullName evidence="4">Rod shape-determining protein MreD</fullName>
    </recommendedName>
</protein>
<sequence>MNGSIKFIIGWVMVFAIRLIPFRPPNVEPVLATLMPFSKRYGAAGAFVFGFLSITLFDAVTSGIGQWTWITAIAYGAVGLGSWLYFRNREGKVYQFVTYGIIGTILYDAVTGLTIGPLMFGQSLSEAFYGQIPFTVMHLLGTTALSLTVSPALYRWVVKNEVFDVSFILGKLKPQSA</sequence>
<accession>A0A1G2K410</accession>
<evidence type="ECO:0008006" key="4">
    <source>
        <dbReference type="Google" id="ProtNLM"/>
    </source>
</evidence>
<gene>
    <name evidence="2" type="ORF">A2131_00440</name>
</gene>
<reference evidence="2 3" key="1">
    <citation type="journal article" date="2016" name="Nat. Commun.">
        <title>Thousands of microbial genomes shed light on interconnected biogeochemical processes in an aquifer system.</title>
        <authorList>
            <person name="Anantharaman K."/>
            <person name="Brown C.T."/>
            <person name="Hug L.A."/>
            <person name="Sharon I."/>
            <person name="Castelle C.J."/>
            <person name="Probst A.J."/>
            <person name="Thomas B.C."/>
            <person name="Singh A."/>
            <person name="Wilkins M.J."/>
            <person name="Karaoz U."/>
            <person name="Brodie E.L."/>
            <person name="Williams K.H."/>
            <person name="Hubbard S.S."/>
            <person name="Banfield J.F."/>
        </authorList>
    </citation>
    <scope>NUCLEOTIDE SEQUENCE [LARGE SCALE GENOMIC DNA]</scope>
</reference>
<proteinExistence type="predicted"/>
<comment type="caution">
    <text evidence="2">The sequence shown here is derived from an EMBL/GenBank/DDBJ whole genome shotgun (WGS) entry which is preliminary data.</text>
</comment>
<keyword evidence="1" id="KW-0472">Membrane</keyword>
<feature type="transmembrane region" description="Helical" evidence="1">
    <location>
        <begin position="41"/>
        <end position="60"/>
    </location>
</feature>
<dbReference type="Gene3D" id="1.10.1760.20">
    <property type="match status" value="1"/>
</dbReference>
<organism evidence="2 3">
    <name type="scientific">Candidatus Sungbacteria bacterium GWC2_49_10</name>
    <dbReference type="NCBI Taxonomy" id="1802263"/>
    <lineage>
        <taxon>Bacteria</taxon>
        <taxon>Candidatus Sungiibacteriota</taxon>
    </lineage>
</organism>
<evidence type="ECO:0000313" key="2">
    <source>
        <dbReference type="EMBL" id="OGZ93351.1"/>
    </source>
</evidence>
<keyword evidence="1" id="KW-0812">Transmembrane</keyword>
<dbReference type="EMBL" id="MHQB01000038">
    <property type="protein sequence ID" value="OGZ93351.1"/>
    <property type="molecule type" value="Genomic_DNA"/>
</dbReference>